<dbReference type="EMBL" id="ML121536">
    <property type="protein sequence ID" value="RPB25935.1"/>
    <property type="molecule type" value="Genomic_DNA"/>
</dbReference>
<protein>
    <submittedName>
        <fullName evidence="1">Uncharacterized protein</fullName>
    </submittedName>
</protein>
<dbReference type="PANTHER" id="PTHR35871:SF1">
    <property type="entry name" value="CXC1-LIKE CYSTEINE CLUSTER ASSOCIATED WITH KDZ TRANSPOSASES DOMAIN-CONTAINING PROTEIN"/>
    <property type="match status" value="1"/>
</dbReference>
<evidence type="ECO:0000313" key="2">
    <source>
        <dbReference type="Proteomes" id="UP000267821"/>
    </source>
</evidence>
<sequence>MEISERTAHIWLNKLGFRWKDVRKGVYVDSHERDDVGKDGNIIPVYLPLPLGKKEKILATYDDAYPLQKKGQGKGIMVSEFMTPRYRLAVPRYIYAEDLPRHNWWTGEKMVEYVVNITIPIFERAYPGYQAIFLFDNTSNHAVFAPDALVVIDMNLGPALCRKLKGIKQVLLERGLWRNSMHLDYKPKCGMQTGEPQASQRGYLQEVIEARRHYEIFYPKFHCKLNFIEFFWAAVKRYAHENCEYSL</sequence>
<accession>A0A3N4M7E8</accession>
<dbReference type="InParanoid" id="A0A3N4M7E8"/>
<gene>
    <name evidence="1" type="ORF">L211DRAFT_856557</name>
</gene>
<organism evidence="1 2">
    <name type="scientific">Terfezia boudieri ATCC MYA-4762</name>
    <dbReference type="NCBI Taxonomy" id="1051890"/>
    <lineage>
        <taxon>Eukaryota</taxon>
        <taxon>Fungi</taxon>
        <taxon>Dikarya</taxon>
        <taxon>Ascomycota</taxon>
        <taxon>Pezizomycotina</taxon>
        <taxon>Pezizomycetes</taxon>
        <taxon>Pezizales</taxon>
        <taxon>Pezizaceae</taxon>
        <taxon>Terfezia</taxon>
    </lineage>
</organism>
<dbReference type="OrthoDB" id="2416294at2759"/>
<proteinExistence type="predicted"/>
<dbReference type="InterPro" id="IPR036397">
    <property type="entry name" value="RNaseH_sf"/>
</dbReference>
<dbReference type="GO" id="GO:0003676">
    <property type="term" value="F:nucleic acid binding"/>
    <property type="evidence" value="ECO:0007669"/>
    <property type="project" value="InterPro"/>
</dbReference>
<dbReference type="Gene3D" id="3.30.420.10">
    <property type="entry name" value="Ribonuclease H-like superfamily/Ribonuclease H"/>
    <property type="match status" value="1"/>
</dbReference>
<dbReference type="AlphaFoldDB" id="A0A3N4M7E8"/>
<name>A0A3N4M7E8_9PEZI</name>
<dbReference type="PANTHER" id="PTHR35871">
    <property type="entry name" value="EXPRESSED PROTEIN"/>
    <property type="match status" value="1"/>
</dbReference>
<evidence type="ECO:0000313" key="1">
    <source>
        <dbReference type="EMBL" id="RPB25935.1"/>
    </source>
</evidence>
<keyword evidence="2" id="KW-1185">Reference proteome</keyword>
<dbReference type="Proteomes" id="UP000267821">
    <property type="component" value="Unassembled WGS sequence"/>
</dbReference>
<reference evidence="1 2" key="1">
    <citation type="journal article" date="2018" name="Nat. Ecol. Evol.">
        <title>Pezizomycetes genomes reveal the molecular basis of ectomycorrhizal truffle lifestyle.</title>
        <authorList>
            <person name="Murat C."/>
            <person name="Payen T."/>
            <person name="Noel B."/>
            <person name="Kuo A."/>
            <person name="Morin E."/>
            <person name="Chen J."/>
            <person name="Kohler A."/>
            <person name="Krizsan K."/>
            <person name="Balestrini R."/>
            <person name="Da Silva C."/>
            <person name="Montanini B."/>
            <person name="Hainaut M."/>
            <person name="Levati E."/>
            <person name="Barry K.W."/>
            <person name="Belfiori B."/>
            <person name="Cichocki N."/>
            <person name="Clum A."/>
            <person name="Dockter R.B."/>
            <person name="Fauchery L."/>
            <person name="Guy J."/>
            <person name="Iotti M."/>
            <person name="Le Tacon F."/>
            <person name="Lindquist E.A."/>
            <person name="Lipzen A."/>
            <person name="Malagnac F."/>
            <person name="Mello A."/>
            <person name="Molinier V."/>
            <person name="Miyauchi S."/>
            <person name="Poulain J."/>
            <person name="Riccioni C."/>
            <person name="Rubini A."/>
            <person name="Sitrit Y."/>
            <person name="Splivallo R."/>
            <person name="Traeger S."/>
            <person name="Wang M."/>
            <person name="Zifcakova L."/>
            <person name="Wipf D."/>
            <person name="Zambonelli A."/>
            <person name="Paolocci F."/>
            <person name="Nowrousian M."/>
            <person name="Ottonello S."/>
            <person name="Baldrian P."/>
            <person name="Spatafora J.W."/>
            <person name="Henrissat B."/>
            <person name="Nagy L.G."/>
            <person name="Aury J.M."/>
            <person name="Wincker P."/>
            <person name="Grigoriev I.V."/>
            <person name="Bonfante P."/>
            <person name="Martin F.M."/>
        </authorList>
    </citation>
    <scope>NUCLEOTIDE SEQUENCE [LARGE SCALE GENOMIC DNA]</scope>
    <source>
        <strain evidence="1 2">ATCC MYA-4762</strain>
    </source>
</reference>